<name>A0ABU5Z7S2_9FLAO</name>
<accession>A0ABU5Z7S2</accession>
<organism evidence="1 2">
    <name type="scientific">Capnocytophaga gingivalis</name>
    <dbReference type="NCBI Taxonomy" id="1017"/>
    <lineage>
        <taxon>Bacteria</taxon>
        <taxon>Pseudomonadati</taxon>
        <taxon>Bacteroidota</taxon>
        <taxon>Flavobacteriia</taxon>
        <taxon>Flavobacteriales</taxon>
        <taxon>Flavobacteriaceae</taxon>
        <taxon>Capnocytophaga</taxon>
    </lineage>
</organism>
<dbReference type="EMBL" id="JAYKBW010000007">
    <property type="protein sequence ID" value="MEB3075019.1"/>
    <property type="molecule type" value="Genomic_DNA"/>
</dbReference>
<dbReference type="Proteomes" id="UP001311730">
    <property type="component" value="Unassembled WGS sequence"/>
</dbReference>
<sequence length="145" mass="17064">MAKKIQYTPEMKKVIDELGLKDENIMYVNIIREPLERILSGEKTVEFRDLIDHWLNKVAVFNRKGEHIDDKPIKYILFQNGMDPFPHSKRALVKFKDYLVKYEKVENPNSPTTKYVLKEAEKEGFAPDDTYLALMLGEVVFRENI</sequence>
<proteinExistence type="predicted"/>
<gene>
    <name evidence="1" type="ORF">VJJ08_06885</name>
</gene>
<reference evidence="1 2" key="1">
    <citation type="submission" date="2023-12" db="EMBL/GenBank/DDBJ databases">
        <title>Genomic sequences of Capnocytophaga and Parvimonas strains.</title>
        <authorList>
            <person name="Watt R.M."/>
            <person name="Wang M."/>
            <person name="Yang T."/>
            <person name="Tong W.M."/>
        </authorList>
    </citation>
    <scope>NUCLEOTIDE SEQUENCE [LARGE SCALE GENOMIC DNA]</scope>
    <source>
        <strain evidence="1 2">CCUG 13096</strain>
    </source>
</reference>
<evidence type="ECO:0000313" key="2">
    <source>
        <dbReference type="Proteomes" id="UP001311730"/>
    </source>
</evidence>
<dbReference type="RefSeq" id="WP_323983298.1">
    <property type="nucleotide sequence ID" value="NZ_JAYKBW010000007.1"/>
</dbReference>
<keyword evidence="2" id="KW-1185">Reference proteome</keyword>
<comment type="caution">
    <text evidence="1">The sequence shown here is derived from an EMBL/GenBank/DDBJ whole genome shotgun (WGS) entry which is preliminary data.</text>
</comment>
<protein>
    <submittedName>
        <fullName evidence="1">Uncharacterized protein</fullName>
    </submittedName>
</protein>
<evidence type="ECO:0000313" key="1">
    <source>
        <dbReference type="EMBL" id="MEB3075019.1"/>
    </source>
</evidence>